<dbReference type="HAMAP" id="MF_00137">
    <property type="entry name" value="SAICAR_synth"/>
    <property type="match status" value="1"/>
</dbReference>
<dbReference type="CDD" id="cd01414">
    <property type="entry name" value="SAICAR_synt_Sc"/>
    <property type="match status" value="1"/>
</dbReference>
<dbReference type="GO" id="GO:0004639">
    <property type="term" value="F:phosphoribosylaminoimidazolesuccinocarboxamide synthase activity"/>
    <property type="evidence" value="ECO:0007669"/>
    <property type="project" value="UniProtKB-UniRule"/>
</dbReference>
<keyword evidence="3 8" id="KW-0436">Ligase</keyword>
<evidence type="ECO:0000313" key="11">
    <source>
        <dbReference type="EMBL" id="MBB3207908.1"/>
    </source>
</evidence>
<dbReference type="PANTHER" id="PTHR43700:SF1">
    <property type="entry name" value="PHOSPHORIBOSYLAMINOIMIDAZOLE-SUCCINOCARBOXAMIDE SYNTHASE"/>
    <property type="match status" value="1"/>
</dbReference>
<evidence type="ECO:0000256" key="9">
    <source>
        <dbReference type="SAM" id="MobiDB-lite"/>
    </source>
</evidence>
<feature type="region of interest" description="Disordered" evidence="9">
    <location>
        <begin position="1"/>
        <end position="27"/>
    </location>
</feature>
<dbReference type="GO" id="GO:0005737">
    <property type="term" value="C:cytoplasm"/>
    <property type="evidence" value="ECO:0007669"/>
    <property type="project" value="TreeGrafter"/>
</dbReference>
<evidence type="ECO:0000256" key="7">
    <source>
        <dbReference type="ARBA" id="ARBA00048475"/>
    </source>
</evidence>
<dbReference type="InterPro" id="IPR018236">
    <property type="entry name" value="SAICAR_synthetase_CS"/>
</dbReference>
<dbReference type="GO" id="GO:0005524">
    <property type="term" value="F:ATP binding"/>
    <property type="evidence" value="ECO:0007669"/>
    <property type="project" value="UniProtKB-KW"/>
</dbReference>
<dbReference type="NCBIfam" id="NF010568">
    <property type="entry name" value="PRK13961.1"/>
    <property type="match status" value="1"/>
</dbReference>
<evidence type="ECO:0000256" key="5">
    <source>
        <dbReference type="ARBA" id="ARBA00022755"/>
    </source>
</evidence>
<comment type="catalytic activity">
    <reaction evidence="7 8">
        <text>5-amino-1-(5-phospho-D-ribosyl)imidazole-4-carboxylate + L-aspartate + ATP = (2S)-2-[5-amino-1-(5-phospho-beta-D-ribosyl)imidazole-4-carboxamido]succinate + ADP + phosphate + 2 H(+)</text>
        <dbReference type="Rhea" id="RHEA:22628"/>
        <dbReference type="ChEBI" id="CHEBI:15378"/>
        <dbReference type="ChEBI" id="CHEBI:29991"/>
        <dbReference type="ChEBI" id="CHEBI:30616"/>
        <dbReference type="ChEBI" id="CHEBI:43474"/>
        <dbReference type="ChEBI" id="CHEBI:58443"/>
        <dbReference type="ChEBI" id="CHEBI:77657"/>
        <dbReference type="ChEBI" id="CHEBI:456216"/>
        <dbReference type="EC" id="6.3.2.6"/>
    </reaction>
</comment>
<keyword evidence="12" id="KW-1185">Reference proteome</keyword>
<sequence>MNMHSDPQSSSTPPASAETNGPSESFRFDDTGALLETHLPFPRRQGKVRDVYDLGESLMIVSSDRISAFDYILPSGIPGKGELLTAMSRFWFDAIDSGEIGGKLRDSGIPLAHHLISTDVPDVVAKIVDPAPLVGRIMVTRKAEVVPFECVVRGYLEGSGWRAYQETGEICGVKLPAGLRQCEQLESPIFTPATKAEEGHDENVPIDVMIEQLGADTAERLRLMSLTIYEDAAKLAARRGVLIADTKFEFGWHDGQLILIDEVLTPDSSRFWAADEYTPGQSQRSFDKQFVREWLQASDWDRNSPPPPLPQEIVQKTTERYREGAQRLRGEW</sequence>
<dbReference type="InterPro" id="IPR001636">
    <property type="entry name" value="SAICAR_synth"/>
</dbReference>
<dbReference type="SUPFAM" id="SSF56104">
    <property type="entry name" value="SAICAR synthase-like"/>
    <property type="match status" value="1"/>
</dbReference>
<dbReference type="FunFam" id="3.30.470.20:FF:000015">
    <property type="entry name" value="Phosphoribosylaminoimidazole-succinocarboxamide synthase"/>
    <property type="match status" value="1"/>
</dbReference>
<accession>A0A7W5H721</accession>
<dbReference type="Gene3D" id="3.30.470.20">
    <property type="entry name" value="ATP-grasp fold, B domain"/>
    <property type="match status" value="1"/>
</dbReference>
<keyword evidence="6 8" id="KW-0067">ATP-binding</keyword>
<feature type="domain" description="SAICAR synthetase/ADE2 N-terminal" evidence="10">
    <location>
        <begin position="45"/>
        <end position="304"/>
    </location>
</feature>
<dbReference type="Proteomes" id="UP000536179">
    <property type="component" value="Unassembled WGS sequence"/>
</dbReference>
<dbReference type="PANTHER" id="PTHR43700">
    <property type="entry name" value="PHOSPHORIBOSYLAMINOIMIDAZOLE-SUCCINOCARBOXAMIDE SYNTHASE"/>
    <property type="match status" value="1"/>
</dbReference>
<dbReference type="InterPro" id="IPR028923">
    <property type="entry name" value="SAICAR_synt/ADE2_N"/>
</dbReference>
<organism evidence="11 12">
    <name type="scientific">Aporhodopirellula rubra</name>
    <dbReference type="NCBI Taxonomy" id="980271"/>
    <lineage>
        <taxon>Bacteria</taxon>
        <taxon>Pseudomonadati</taxon>
        <taxon>Planctomycetota</taxon>
        <taxon>Planctomycetia</taxon>
        <taxon>Pirellulales</taxon>
        <taxon>Pirellulaceae</taxon>
        <taxon>Aporhodopirellula</taxon>
    </lineage>
</organism>
<dbReference type="AlphaFoldDB" id="A0A7W5H721"/>
<dbReference type="NCBIfam" id="TIGR00081">
    <property type="entry name" value="purC"/>
    <property type="match status" value="1"/>
</dbReference>
<name>A0A7W5H721_9BACT</name>
<keyword evidence="4 8" id="KW-0547">Nucleotide-binding</keyword>
<dbReference type="Pfam" id="PF01259">
    <property type="entry name" value="SAICAR_synt"/>
    <property type="match status" value="1"/>
</dbReference>
<evidence type="ECO:0000256" key="8">
    <source>
        <dbReference type="HAMAP-Rule" id="MF_00137"/>
    </source>
</evidence>
<comment type="pathway">
    <text evidence="1 8">Purine metabolism; IMP biosynthesis via de novo pathway; 5-amino-1-(5-phospho-D-ribosyl)imidazole-4-carboxamide from 5-amino-1-(5-phospho-D-ribosyl)imidazole-4-carboxylate: step 1/2.</text>
</comment>
<protein>
    <recommendedName>
        <fullName evidence="8">Phosphoribosylaminoimidazole-succinocarboxamide synthase</fullName>
        <ecNumber evidence="8">6.3.2.6</ecNumber>
    </recommendedName>
    <alternativeName>
        <fullName evidence="8">SAICAR synthetase</fullName>
    </alternativeName>
</protein>
<evidence type="ECO:0000256" key="1">
    <source>
        <dbReference type="ARBA" id="ARBA00004672"/>
    </source>
</evidence>
<gene>
    <name evidence="8" type="primary">purC</name>
    <name evidence="11" type="ORF">FHS27_003735</name>
</gene>
<dbReference type="UniPathway" id="UPA00074">
    <property type="reaction ID" value="UER00131"/>
</dbReference>
<comment type="similarity">
    <text evidence="2 8">Belongs to the SAICAR synthetase family.</text>
</comment>
<evidence type="ECO:0000313" key="12">
    <source>
        <dbReference type="Proteomes" id="UP000536179"/>
    </source>
</evidence>
<feature type="compositionally biased region" description="Polar residues" evidence="9">
    <location>
        <begin position="1"/>
        <end position="23"/>
    </location>
</feature>
<dbReference type="GO" id="GO:0006189">
    <property type="term" value="P:'de novo' IMP biosynthetic process"/>
    <property type="evidence" value="ECO:0007669"/>
    <property type="project" value="UniProtKB-UniRule"/>
</dbReference>
<evidence type="ECO:0000256" key="4">
    <source>
        <dbReference type="ARBA" id="ARBA00022741"/>
    </source>
</evidence>
<dbReference type="EMBL" id="JACHXU010000013">
    <property type="protein sequence ID" value="MBB3207908.1"/>
    <property type="molecule type" value="Genomic_DNA"/>
</dbReference>
<dbReference type="PROSITE" id="PS01058">
    <property type="entry name" value="SAICAR_SYNTHETASE_2"/>
    <property type="match status" value="1"/>
</dbReference>
<proteinExistence type="inferred from homology"/>
<dbReference type="EC" id="6.3.2.6" evidence="8"/>
<evidence type="ECO:0000256" key="3">
    <source>
        <dbReference type="ARBA" id="ARBA00022598"/>
    </source>
</evidence>
<evidence type="ECO:0000256" key="6">
    <source>
        <dbReference type="ARBA" id="ARBA00022840"/>
    </source>
</evidence>
<keyword evidence="5 8" id="KW-0658">Purine biosynthesis</keyword>
<comment type="caution">
    <text evidence="11">The sequence shown here is derived from an EMBL/GenBank/DDBJ whole genome shotgun (WGS) entry which is preliminary data.</text>
</comment>
<evidence type="ECO:0000259" key="10">
    <source>
        <dbReference type="Pfam" id="PF01259"/>
    </source>
</evidence>
<dbReference type="PROSITE" id="PS01057">
    <property type="entry name" value="SAICAR_SYNTHETASE_1"/>
    <property type="match status" value="1"/>
</dbReference>
<dbReference type="Gene3D" id="3.30.200.20">
    <property type="entry name" value="Phosphorylase Kinase, domain 1"/>
    <property type="match status" value="1"/>
</dbReference>
<reference evidence="11 12" key="1">
    <citation type="submission" date="2020-08" db="EMBL/GenBank/DDBJ databases">
        <title>Genomic Encyclopedia of Type Strains, Phase III (KMG-III): the genomes of soil and plant-associated and newly described type strains.</title>
        <authorList>
            <person name="Whitman W."/>
        </authorList>
    </citation>
    <scope>NUCLEOTIDE SEQUENCE [LARGE SCALE GENOMIC DNA]</scope>
    <source>
        <strain evidence="11 12">CECT 8075</strain>
    </source>
</reference>
<evidence type="ECO:0000256" key="2">
    <source>
        <dbReference type="ARBA" id="ARBA00010190"/>
    </source>
</evidence>